<evidence type="ECO:0000256" key="5">
    <source>
        <dbReference type="ARBA" id="ARBA00022771"/>
    </source>
</evidence>
<dbReference type="InterPro" id="IPR001841">
    <property type="entry name" value="Znf_RING"/>
</dbReference>
<evidence type="ECO:0000256" key="6">
    <source>
        <dbReference type="ARBA" id="ARBA00022786"/>
    </source>
</evidence>
<dbReference type="SMART" id="SM00184">
    <property type="entry name" value="RING"/>
    <property type="match status" value="1"/>
</dbReference>
<dbReference type="AlphaFoldDB" id="A0A1Q3AZW2"/>
<dbReference type="PANTHER" id="PTHR22937">
    <property type="entry name" value="E3 UBIQUITIN-PROTEIN LIGASE RNF165"/>
    <property type="match status" value="1"/>
</dbReference>
<gene>
    <name evidence="11" type="ORF">CFOL_v3_04823</name>
</gene>
<protein>
    <recommendedName>
        <fullName evidence="2">RING-type E3 ubiquitin transferase</fullName>
        <ecNumber evidence="2">2.3.2.27</ecNumber>
    </recommendedName>
</protein>
<keyword evidence="12" id="KW-1185">Reference proteome</keyword>
<dbReference type="PROSITE" id="PS50089">
    <property type="entry name" value="ZF_RING_2"/>
    <property type="match status" value="1"/>
</dbReference>
<feature type="region of interest" description="Disordered" evidence="9">
    <location>
        <begin position="441"/>
        <end position="476"/>
    </location>
</feature>
<feature type="region of interest" description="Disordered" evidence="9">
    <location>
        <begin position="494"/>
        <end position="550"/>
    </location>
</feature>
<evidence type="ECO:0000256" key="1">
    <source>
        <dbReference type="ARBA" id="ARBA00000900"/>
    </source>
</evidence>
<keyword evidence="3" id="KW-0808">Transferase</keyword>
<keyword evidence="5 8" id="KW-0863">Zinc-finger</keyword>
<dbReference type="EMBL" id="BDDD01000192">
    <property type="protein sequence ID" value="GAV61296.1"/>
    <property type="molecule type" value="Genomic_DNA"/>
</dbReference>
<comment type="catalytic activity">
    <reaction evidence="1">
        <text>S-ubiquitinyl-[E2 ubiquitin-conjugating enzyme]-L-cysteine + [acceptor protein]-L-lysine = [E2 ubiquitin-conjugating enzyme]-L-cysteine + N(6)-ubiquitinyl-[acceptor protein]-L-lysine.</text>
        <dbReference type="EC" id="2.3.2.27"/>
    </reaction>
</comment>
<organism evidence="11 12">
    <name type="scientific">Cephalotus follicularis</name>
    <name type="common">Albany pitcher plant</name>
    <dbReference type="NCBI Taxonomy" id="3775"/>
    <lineage>
        <taxon>Eukaryota</taxon>
        <taxon>Viridiplantae</taxon>
        <taxon>Streptophyta</taxon>
        <taxon>Embryophyta</taxon>
        <taxon>Tracheophyta</taxon>
        <taxon>Spermatophyta</taxon>
        <taxon>Magnoliopsida</taxon>
        <taxon>eudicotyledons</taxon>
        <taxon>Gunneridae</taxon>
        <taxon>Pentapetalae</taxon>
        <taxon>rosids</taxon>
        <taxon>fabids</taxon>
        <taxon>Oxalidales</taxon>
        <taxon>Cephalotaceae</taxon>
        <taxon>Cephalotus</taxon>
    </lineage>
</organism>
<dbReference type="PANTHER" id="PTHR22937:SF212">
    <property type="entry name" value="RING-TYPE E3 UBIQUITIN TRANSFERASE"/>
    <property type="match status" value="1"/>
</dbReference>
<feature type="compositionally biased region" description="Low complexity" evidence="9">
    <location>
        <begin position="286"/>
        <end position="296"/>
    </location>
</feature>
<dbReference type="InterPro" id="IPR045191">
    <property type="entry name" value="MBR1/2-like"/>
</dbReference>
<dbReference type="STRING" id="3775.A0A1Q3AZW2"/>
<dbReference type="InterPro" id="IPR013083">
    <property type="entry name" value="Znf_RING/FYVE/PHD"/>
</dbReference>
<feature type="region of interest" description="Disordered" evidence="9">
    <location>
        <begin position="305"/>
        <end position="339"/>
    </location>
</feature>
<dbReference type="GO" id="GO:0008270">
    <property type="term" value="F:zinc ion binding"/>
    <property type="evidence" value="ECO:0007669"/>
    <property type="project" value="UniProtKB-KW"/>
</dbReference>
<dbReference type="FunCoup" id="A0A1Q3AZW2">
    <property type="interactions" value="696"/>
</dbReference>
<evidence type="ECO:0000259" key="10">
    <source>
        <dbReference type="PROSITE" id="PS50089"/>
    </source>
</evidence>
<accession>A0A1Q3AZW2</accession>
<dbReference type="SUPFAM" id="SSF57850">
    <property type="entry name" value="RING/U-box"/>
    <property type="match status" value="1"/>
</dbReference>
<evidence type="ECO:0000256" key="3">
    <source>
        <dbReference type="ARBA" id="ARBA00022679"/>
    </source>
</evidence>
<evidence type="ECO:0000313" key="12">
    <source>
        <dbReference type="Proteomes" id="UP000187406"/>
    </source>
</evidence>
<sequence length="712" mass="77321">MQGQRGTVGSMPETLNFDHGSASSNAAMDQQICWNNIRNPVDNRFPDYLLSPDDTNIAYMSSISHEQQNFNRWSLGETSSSGTLNGGGHDEQKVEHVWSSSVSDCGGVGPRLEERHYEPTNILSLDTVNANPAVQSTNSDTIPQNLNLNTGFMGHGGNSCQGTERPIIQKSGGSDIERVLPPSGSESFRFPSESGEYMVEENDDRLGCSFEGRRASCKRKALDGNVGQSSMDGSSSYLQNAGSSSWPAFPAHHNAGSSLSLSAPSEQVSPRLGLGVRSLASNSGPDSVAVASADSSQRNYRVRINSSNQQETLPPPLFSMGNAMRHSSVSSSQQSSRLLPSDHSLNLRSASVVDNVSPPTQPVVIHIPAMSRNVQPFRWNGGSNSRTIISSSSNISGENVVPLEEARSRSISRNALEHSMFIPAPELRNLVRNQVNRNLSVGNIIPGNSASTSRTGSSSSVHPSSPGWVPHPNPSSHYPRRFSELVRRSLVSNLGTESGGESNDNSSGSSGPPASAEEIVLSSGSGNQRRHHSFPRSTSRMERQGDGALGVPHSMRALASATEGRNRLVVSEIRNVLDLMRRGESLRFEDVMVLDQSVYFGVADIHDRHRDMRLDVDNMSYEELLALEERIGNVSTGLTEETILSRLERRICCIINGAEHEEEPCSICREEYNDGEELGTLDCGHDFHADCVKQWLTHKNLCPICKETGLAM</sequence>
<dbReference type="InParanoid" id="A0A1Q3AZW2"/>
<feature type="compositionally biased region" description="Polar residues" evidence="9">
    <location>
        <begin position="226"/>
        <end position="244"/>
    </location>
</feature>
<dbReference type="OrthoDB" id="8062037at2759"/>
<keyword evidence="6" id="KW-0833">Ubl conjugation pathway</keyword>
<dbReference type="Proteomes" id="UP000187406">
    <property type="component" value="Unassembled WGS sequence"/>
</dbReference>
<dbReference type="Gene3D" id="3.30.40.10">
    <property type="entry name" value="Zinc/RING finger domain, C3HC4 (zinc finger)"/>
    <property type="match status" value="1"/>
</dbReference>
<feature type="compositionally biased region" description="Low complexity" evidence="9">
    <location>
        <begin position="449"/>
        <end position="470"/>
    </location>
</feature>
<evidence type="ECO:0000256" key="2">
    <source>
        <dbReference type="ARBA" id="ARBA00012483"/>
    </source>
</evidence>
<feature type="region of interest" description="Disordered" evidence="9">
    <location>
        <begin position="223"/>
        <end position="244"/>
    </location>
</feature>
<evidence type="ECO:0000256" key="9">
    <source>
        <dbReference type="SAM" id="MobiDB-lite"/>
    </source>
</evidence>
<feature type="region of interest" description="Disordered" evidence="9">
    <location>
        <begin position="277"/>
        <end position="296"/>
    </location>
</feature>
<comment type="caution">
    <text evidence="11">The sequence shown here is derived from an EMBL/GenBank/DDBJ whole genome shotgun (WGS) entry which is preliminary data.</text>
</comment>
<evidence type="ECO:0000313" key="11">
    <source>
        <dbReference type="EMBL" id="GAV61296.1"/>
    </source>
</evidence>
<dbReference type="Pfam" id="PF13639">
    <property type="entry name" value="zf-RING_2"/>
    <property type="match status" value="1"/>
</dbReference>
<evidence type="ECO:0000256" key="8">
    <source>
        <dbReference type="PROSITE-ProRule" id="PRU00175"/>
    </source>
</evidence>
<evidence type="ECO:0000256" key="4">
    <source>
        <dbReference type="ARBA" id="ARBA00022723"/>
    </source>
</evidence>
<feature type="domain" description="RING-type" evidence="10">
    <location>
        <begin position="665"/>
        <end position="706"/>
    </location>
</feature>
<dbReference type="EC" id="2.3.2.27" evidence="2"/>
<reference evidence="12" key="1">
    <citation type="submission" date="2016-04" db="EMBL/GenBank/DDBJ databases">
        <title>Cephalotus genome sequencing.</title>
        <authorList>
            <person name="Fukushima K."/>
            <person name="Hasebe M."/>
            <person name="Fang X."/>
        </authorList>
    </citation>
    <scope>NUCLEOTIDE SEQUENCE [LARGE SCALE GENOMIC DNA]</scope>
    <source>
        <strain evidence="12">cv. St1</strain>
    </source>
</reference>
<feature type="compositionally biased region" description="Low complexity" evidence="9">
    <location>
        <begin position="499"/>
        <end position="518"/>
    </location>
</feature>
<evidence type="ECO:0000256" key="7">
    <source>
        <dbReference type="ARBA" id="ARBA00022833"/>
    </source>
</evidence>
<keyword evidence="4" id="KW-0479">Metal-binding</keyword>
<keyword evidence="7" id="KW-0862">Zinc</keyword>
<proteinExistence type="predicted"/>
<name>A0A1Q3AZW2_CEPFO</name>
<dbReference type="GO" id="GO:0061630">
    <property type="term" value="F:ubiquitin protein ligase activity"/>
    <property type="evidence" value="ECO:0007669"/>
    <property type="project" value="UniProtKB-EC"/>
</dbReference>
<feature type="compositionally biased region" description="Low complexity" evidence="9">
    <location>
        <begin position="327"/>
        <end position="336"/>
    </location>
</feature>